<dbReference type="AlphaFoldDB" id="A0A7K1SIV8"/>
<gene>
    <name evidence="1" type="ORF">GO755_27085</name>
</gene>
<organism evidence="1 2">
    <name type="scientific">Spirosoma arboris</name>
    <dbReference type="NCBI Taxonomy" id="2682092"/>
    <lineage>
        <taxon>Bacteria</taxon>
        <taxon>Pseudomonadati</taxon>
        <taxon>Bacteroidota</taxon>
        <taxon>Cytophagia</taxon>
        <taxon>Cytophagales</taxon>
        <taxon>Cytophagaceae</taxon>
        <taxon>Spirosoma</taxon>
    </lineage>
</organism>
<comment type="caution">
    <text evidence="1">The sequence shown here is derived from an EMBL/GenBank/DDBJ whole genome shotgun (WGS) entry which is preliminary data.</text>
</comment>
<accession>A0A7K1SIV8</accession>
<name>A0A7K1SIV8_9BACT</name>
<protein>
    <submittedName>
        <fullName evidence="1">Uncharacterized protein</fullName>
    </submittedName>
</protein>
<evidence type="ECO:0000313" key="2">
    <source>
        <dbReference type="Proteomes" id="UP000436006"/>
    </source>
</evidence>
<evidence type="ECO:0000313" key="1">
    <source>
        <dbReference type="EMBL" id="MVM33732.1"/>
    </source>
</evidence>
<sequence>MLFCCLGPLSHLLAQDKIDKYCLLINETTVKAVREQNTFKLFLGYENSLMAFKDTALLAQLKQVEKRANLVDAFNYLASLGWQYIGLTASMNSRTSFANTNLSQQYLFKRTFDRSALK</sequence>
<reference evidence="1 2" key="1">
    <citation type="submission" date="2019-12" db="EMBL/GenBank/DDBJ databases">
        <title>Spirosoma sp. HMF4905 genome sequencing and assembly.</title>
        <authorList>
            <person name="Kang H."/>
            <person name="Cha I."/>
            <person name="Kim H."/>
            <person name="Joh K."/>
        </authorList>
    </citation>
    <scope>NUCLEOTIDE SEQUENCE [LARGE SCALE GENOMIC DNA]</scope>
    <source>
        <strain evidence="1 2">HMF4905</strain>
    </source>
</reference>
<keyword evidence="2" id="KW-1185">Reference proteome</keyword>
<dbReference type="EMBL" id="WPIN01000012">
    <property type="protein sequence ID" value="MVM33732.1"/>
    <property type="molecule type" value="Genomic_DNA"/>
</dbReference>
<dbReference type="Proteomes" id="UP000436006">
    <property type="component" value="Unassembled WGS sequence"/>
</dbReference>
<proteinExistence type="predicted"/>